<dbReference type="SUPFAM" id="SSF88723">
    <property type="entry name" value="PIN domain-like"/>
    <property type="match status" value="1"/>
</dbReference>
<comment type="caution">
    <text evidence="2">The sequence shown here is derived from an EMBL/GenBank/DDBJ whole genome shotgun (WGS) entry which is preliminary data.</text>
</comment>
<proteinExistence type="predicted"/>
<evidence type="ECO:0000313" key="2">
    <source>
        <dbReference type="EMBL" id="MDQ0447167.1"/>
    </source>
</evidence>
<protein>
    <submittedName>
        <fullName evidence="2">Nucleic-acid-binding protein</fullName>
    </submittedName>
</protein>
<dbReference type="InterPro" id="IPR029060">
    <property type="entry name" value="PIN-like_dom_sf"/>
</dbReference>
<organism evidence="2 3">
    <name type="scientific">Methylobacterium aerolatum</name>
    <dbReference type="NCBI Taxonomy" id="418708"/>
    <lineage>
        <taxon>Bacteria</taxon>
        <taxon>Pseudomonadati</taxon>
        <taxon>Pseudomonadota</taxon>
        <taxon>Alphaproteobacteria</taxon>
        <taxon>Hyphomicrobiales</taxon>
        <taxon>Methylobacteriaceae</taxon>
        <taxon>Methylobacterium</taxon>
    </lineage>
</organism>
<dbReference type="Proteomes" id="UP001231124">
    <property type="component" value="Unassembled WGS sequence"/>
</dbReference>
<reference evidence="2 3" key="1">
    <citation type="submission" date="2023-07" db="EMBL/GenBank/DDBJ databases">
        <title>Genomic Encyclopedia of Type Strains, Phase IV (KMG-IV): sequencing the most valuable type-strain genomes for metagenomic binning, comparative biology and taxonomic classification.</title>
        <authorList>
            <person name="Goeker M."/>
        </authorList>
    </citation>
    <scope>NUCLEOTIDE SEQUENCE [LARGE SCALE GENOMIC DNA]</scope>
    <source>
        <strain evidence="2 3">DSM 19013</strain>
    </source>
</reference>
<dbReference type="PANTHER" id="PTHR39664">
    <property type="match status" value="1"/>
</dbReference>
<evidence type="ECO:0000313" key="3">
    <source>
        <dbReference type="Proteomes" id="UP001231124"/>
    </source>
</evidence>
<keyword evidence="3" id="KW-1185">Reference proteome</keyword>
<dbReference type="Pfam" id="PF01850">
    <property type="entry name" value="PIN"/>
    <property type="match status" value="1"/>
</dbReference>
<dbReference type="CDD" id="cd18683">
    <property type="entry name" value="PIN_VapC-like"/>
    <property type="match status" value="1"/>
</dbReference>
<feature type="domain" description="PIN" evidence="1">
    <location>
        <begin position="4"/>
        <end position="115"/>
    </location>
</feature>
<dbReference type="InterPro" id="IPR002716">
    <property type="entry name" value="PIN_dom"/>
</dbReference>
<dbReference type="PANTHER" id="PTHR39664:SF2">
    <property type="entry name" value="NUCLEIC ACID-BINDING PROTEIN, CONTAINING PIN DOMAIN-RELATED"/>
    <property type="match status" value="1"/>
</dbReference>
<gene>
    <name evidence="2" type="ORF">QO012_001663</name>
</gene>
<dbReference type="EMBL" id="JAUSVP010000004">
    <property type="protein sequence ID" value="MDQ0447167.1"/>
    <property type="molecule type" value="Genomic_DNA"/>
</dbReference>
<accession>A0ABU0HXV4</accession>
<evidence type="ECO:0000259" key="1">
    <source>
        <dbReference type="Pfam" id="PF01850"/>
    </source>
</evidence>
<name>A0ABU0HXV4_9HYPH</name>
<sequence>MITADTNLLIRLVMADDEAQSRLAVRAVEEASVVAIGVHTLCEFVWVLSRSYAVPRGDVAHAIRQLIETRNVVVHRPAVEAGLEMLEAGGDFADGAIAFEGRLLGGETFVSFDGKAVARLKRLGHSARELG</sequence>